<dbReference type="InterPro" id="IPR029063">
    <property type="entry name" value="SAM-dependent_MTases_sf"/>
</dbReference>
<protein>
    <submittedName>
        <fullName evidence="2">Class I SAM-dependent methyltransferase</fullName>
        <ecNumber evidence="2">2.1.1.-</ecNumber>
    </submittedName>
</protein>
<organism evidence="2 3">
    <name type="scientific">Cyclobacterium jeungdonense</name>
    <dbReference type="NCBI Taxonomy" id="708087"/>
    <lineage>
        <taxon>Bacteria</taxon>
        <taxon>Pseudomonadati</taxon>
        <taxon>Bacteroidota</taxon>
        <taxon>Cytophagia</taxon>
        <taxon>Cytophagales</taxon>
        <taxon>Cyclobacteriaceae</taxon>
        <taxon>Cyclobacterium</taxon>
    </lineage>
</organism>
<accession>A0ABT8C5Y7</accession>
<comment type="caution">
    <text evidence="2">The sequence shown here is derived from an EMBL/GenBank/DDBJ whole genome shotgun (WGS) entry which is preliminary data.</text>
</comment>
<dbReference type="Pfam" id="PF13489">
    <property type="entry name" value="Methyltransf_23"/>
    <property type="match status" value="1"/>
</dbReference>
<gene>
    <name evidence="2" type="ORF">QWZ15_04865</name>
</gene>
<name>A0ABT8C5Y7_9BACT</name>
<dbReference type="PANTHER" id="PTHR43861:SF3">
    <property type="entry name" value="PUTATIVE (AFU_ORTHOLOGUE AFUA_2G14390)-RELATED"/>
    <property type="match status" value="1"/>
</dbReference>
<dbReference type="CDD" id="cd02440">
    <property type="entry name" value="AdoMet_MTases"/>
    <property type="match status" value="1"/>
</dbReference>
<sequence>MEGYSCLVCFNDTRGPVYQIKEMMFGSGEQFAYTQCPQCGTIQQLDPPPNMSTYYPKGYYSFAGLSLSNVQVRWMKRLRFFWFRKFGLTLFQPVYGNWIRILDIGKDQAIADIGCGNGQLLYEMYSSGFRNLSGFDPFMDASRSIARGLKLYKKDLDQIHGSYHAVMLHHAFEHMPNPDASFAQLARLLKPGGKLLIRVPVSDGEAWTMYRENWVQLDAPRHYFIPSVAGMRILANRHGLELYHTEFDSTSFQFWASQKYQKGRSLHQPGEEVSPSADILREFEKKAASLNSIRKGDQAAFYFRKP</sequence>
<evidence type="ECO:0000313" key="2">
    <source>
        <dbReference type="EMBL" id="MDN3687150.1"/>
    </source>
</evidence>
<dbReference type="SUPFAM" id="SSF53335">
    <property type="entry name" value="S-adenosyl-L-methionine-dependent methyltransferases"/>
    <property type="match status" value="1"/>
</dbReference>
<evidence type="ECO:0000313" key="3">
    <source>
        <dbReference type="Proteomes" id="UP001236663"/>
    </source>
</evidence>
<dbReference type="EMBL" id="JAUFQS010000004">
    <property type="protein sequence ID" value="MDN3687150.1"/>
    <property type="molecule type" value="Genomic_DNA"/>
</dbReference>
<dbReference type="Gene3D" id="3.40.50.150">
    <property type="entry name" value="Vaccinia Virus protein VP39"/>
    <property type="match status" value="1"/>
</dbReference>
<keyword evidence="1 2" id="KW-0808">Transferase</keyword>
<proteinExistence type="predicted"/>
<evidence type="ECO:0000256" key="1">
    <source>
        <dbReference type="ARBA" id="ARBA00022679"/>
    </source>
</evidence>
<dbReference type="EC" id="2.1.1.-" evidence="2"/>
<reference evidence="3" key="1">
    <citation type="journal article" date="2019" name="Int. J. Syst. Evol. Microbiol.">
        <title>The Global Catalogue of Microorganisms (GCM) 10K type strain sequencing project: providing services to taxonomists for standard genome sequencing and annotation.</title>
        <authorList>
            <consortium name="The Broad Institute Genomics Platform"/>
            <consortium name="The Broad Institute Genome Sequencing Center for Infectious Disease"/>
            <person name="Wu L."/>
            <person name="Ma J."/>
        </authorList>
    </citation>
    <scope>NUCLEOTIDE SEQUENCE [LARGE SCALE GENOMIC DNA]</scope>
    <source>
        <strain evidence="3">CECT 7706</strain>
    </source>
</reference>
<keyword evidence="3" id="KW-1185">Reference proteome</keyword>
<dbReference type="GO" id="GO:0032259">
    <property type="term" value="P:methylation"/>
    <property type="evidence" value="ECO:0007669"/>
    <property type="project" value="UniProtKB-KW"/>
</dbReference>
<keyword evidence="2" id="KW-0489">Methyltransferase</keyword>
<dbReference type="RefSeq" id="WP_290227709.1">
    <property type="nucleotide sequence ID" value="NZ_JAUFQS010000004.1"/>
</dbReference>
<dbReference type="Proteomes" id="UP001236663">
    <property type="component" value="Unassembled WGS sequence"/>
</dbReference>
<dbReference type="PANTHER" id="PTHR43861">
    <property type="entry name" value="TRANS-ACONITATE 2-METHYLTRANSFERASE-RELATED"/>
    <property type="match status" value="1"/>
</dbReference>
<dbReference type="GO" id="GO:0008168">
    <property type="term" value="F:methyltransferase activity"/>
    <property type="evidence" value="ECO:0007669"/>
    <property type="project" value="UniProtKB-KW"/>
</dbReference>